<proteinExistence type="inferred from homology"/>
<dbReference type="RefSeq" id="WP_136338109.1">
    <property type="nucleotide sequence ID" value="NZ_SSMD01000002.1"/>
</dbReference>
<dbReference type="SUPFAM" id="SSF55931">
    <property type="entry name" value="Glutamine synthetase/guanido kinase"/>
    <property type="match status" value="1"/>
</dbReference>
<dbReference type="PROSITE" id="PS51987">
    <property type="entry name" value="GS_CATALYTIC"/>
    <property type="match status" value="1"/>
</dbReference>
<keyword evidence="3" id="KW-0460">Magnesium</keyword>
<dbReference type="OrthoDB" id="9807095at2"/>
<dbReference type="Pfam" id="PF00120">
    <property type="entry name" value="Gln-synt_C"/>
    <property type="match status" value="1"/>
</dbReference>
<evidence type="ECO:0000256" key="5">
    <source>
        <dbReference type="RuleBase" id="RU000384"/>
    </source>
</evidence>
<dbReference type="GO" id="GO:0006598">
    <property type="term" value="P:polyamine catabolic process"/>
    <property type="evidence" value="ECO:0007669"/>
    <property type="project" value="TreeGrafter"/>
</dbReference>
<feature type="domain" description="GS catalytic" evidence="6">
    <location>
        <begin position="118"/>
        <end position="452"/>
    </location>
</feature>
<accession>A0A4S3MBM3</accession>
<evidence type="ECO:0000256" key="4">
    <source>
        <dbReference type="PROSITE-ProRule" id="PRU01331"/>
    </source>
</evidence>
<comment type="caution">
    <text evidence="7">The sequence shown here is derived from an EMBL/GenBank/DDBJ whole genome shotgun (WGS) entry which is preliminary data.</text>
</comment>
<evidence type="ECO:0000256" key="3">
    <source>
        <dbReference type="ARBA" id="ARBA00022842"/>
    </source>
</evidence>
<evidence type="ECO:0000259" key="6">
    <source>
        <dbReference type="PROSITE" id="PS51987"/>
    </source>
</evidence>
<comment type="similarity">
    <text evidence="4 5">Belongs to the glutamine synthetase family.</text>
</comment>
<dbReference type="AlphaFoldDB" id="A0A4S3MBM3"/>
<name>A0A4S3MBM3_9RHOB</name>
<gene>
    <name evidence="7" type="ORF">E7681_04640</name>
</gene>
<dbReference type="GO" id="GO:0004356">
    <property type="term" value="F:glutamine synthetase activity"/>
    <property type="evidence" value="ECO:0007669"/>
    <property type="project" value="InterPro"/>
</dbReference>
<dbReference type="InterPro" id="IPR036651">
    <property type="entry name" value="Gln_synt_N_sf"/>
</dbReference>
<evidence type="ECO:0000256" key="2">
    <source>
        <dbReference type="ARBA" id="ARBA00022598"/>
    </source>
</evidence>
<comment type="cofactor">
    <cofactor evidence="1">
        <name>Mg(2+)</name>
        <dbReference type="ChEBI" id="CHEBI:18420"/>
    </cofactor>
</comment>
<organism evidence="7 8">
    <name type="scientific">Thalassobius vesicularis</name>
    <dbReference type="NCBI Taxonomy" id="1294297"/>
    <lineage>
        <taxon>Bacteria</taxon>
        <taxon>Pseudomonadati</taxon>
        <taxon>Pseudomonadota</taxon>
        <taxon>Alphaproteobacteria</taxon>
        <taxon>Rhodobacterales</taxon>
        <taxon>Roseobacteraceae</taxon>
        <taxon>Thalassovita</taxon>
    </lineage>
</organism>
<dbReference type="PANTHER" id="PTHR43785">
    <property type="entry name" value="GAMMA-GLUTAMYLPUTRESCINE SYNTHETASE"/>
    <property type="match status" value="1"/>
</dbReference>
<evidence type="ECO:0000256" key="1">
    <source>
        <dbReference type="ARBA" id="ARBA00001946"/>
    </source>
</evidence>
<dbReference type="InterPro" id="IPR008146">
    <property type="entry name" value="Gln_synth_cat_dom"/>
</dbReference>
<sequence>MSDWISTLPEITQTFLADRRLDEVECIVADLPGIARGKAVPAGKFEKQAYFHLPDSIFYQTITGDWGEAAGDEGFIERDMILRPDMTTAIAAPWTGDTTLQVIHDAFDRKGRPIPYSPRNVLKRVVELYNKQGWQPVVAPEMEFYLVARNLDPAKSIEPMMGRSGRPAAARQAYSMSAVDEFGPVIDDIYDFAEAMGLEIDGITQEGGAGQLEINLQHGDPVRLADEVFYFKRLIREAALRHNCFATFMAKPIADEPGSAMHIHHSVIDMEDGTNLFSGPQGGETDAFFHFIGGLQNHLPSAIAVLAPYVNSYRRYVRDHAAPINLAWGRDNRTTGIRVPLSGPQSRRVENRLAGMDCNPYLGIAASLACGYLGLMEEKRAGPSFKGDAYEGEEDIPRVMGDALDQFEEATKLHEILHPDFARVYSIVKRSEYEEFLQVISPWEREHLLLNV</sequence>
<dbReference type="Gene3D" id="3.30.590.10">
    <property type="entry name" value="Glutamine synthetase/guanido kinase, catalytic domain"/>
    <property type="match status" value="1"/>
</dbReference>
<dbReference type="GO" id="GO:0006542">
    <property type="term" value="P:glutamine biosynthetic process"/>
    <property type="evidence" value="ECO:0007669"/>
    <property type="project" value="InterPro"/>
</dbReference>
<dbReference type="Proteomes" id="UP000306113">
    <property type="component" value="Unassembled WGS sequence"/>
</dbReference>
<dbReference type="PANTHER" id="PTHR43785:SF3">
    <property type="entry name" value="GS CATALYTIC DOMAIN-CONTAINING PROTEIN"/>
    <property type="match status" value="1"/>
</dbReference>
<dbReference type="InterPro" id="IPR014746">
    <property type="entry name" value="Gln_synth/guanido_kin_cat_dom"/>
</dbReference>
<reference evidence="7 8" key="1">
    <citation type="submission" date="2019-04" db="EMBL/GenBank/DDBJ databases">
        <title>Draft genome sequence of Youngimonas vesicularis.</title>
        <authorList>
            <person name="Hameed A."/>
        </authorList>
    </citation>
    <scope>NUCLEOTIDE SEQUENCE [LARGE SCALE GENOMIC DNA]</scope>
    <source>
        <strain evidence="7 8">CC-AMW-E</strain>
    </source>
</reference>
<dbReference type="InterPro" id="IPR027303">
    <property type="entry name" value="Gln_synth_gly_rich_site"/>
</dbReference>
<dbReference type="EMBL" id="SSMD01000002">
    <property type="protein sequence ID" value="THD75746.1"/>
    <property type="molecule type" value="Genomic_DNA"/>
</dbReference>
<keyword evidence="8" id="KW-1185">Reference proteome</keyword>
<dbReference type="SMART" id="SM01230">
    <property type="entry name" value="Gln-synt_C"/>
    <property type="match status" value="1"/>
</dbReference>
<protein>
    <submittedName>
        <fullName evidence="7">Glutamine synthetase</fullName>
    </submittedName>
</protein>
<dbReference type="PROSITE" id="PS00181">
    <property type="entry name" value="GLNA_ATP"/>
    <property type="match status" value="1"/>
</dbReference>
<keyword evidence="2" id="KW-0436">Ligase</keyword>
<evidence type="ECO:0000313" key="7">
    <source>
        <dbReference type="EMBL" id="THD75746.1"/>
    </source>
</evidence>
<evidence type="ECO:0000313" key="8">
    <source>
        <dbReference type="Proteomes" id="UP000306113"/>
    </source>
</evidence>
<dbReference type="Gene3D" id="3.10.20.70">
    <property type="entry name" value="Glutamine synthetase, N-terminal domain"/>
    <property type="match status" value="1"/>
</dbReference>
<dbReference type="SUPFAM" id="SSF54368">
    <property type="entry name" value="Glutamine synthetase, N-terminal domain"/>
    <property type="match status" value="1"/>
</dbReference>